<dbReference type="InterPro" id="IPR012677">
    <property type="entry name" value="Nucleotide-bd_a/b_plait_sf"/>
</dbReference>
<dbReference type="InterPro" id="IPR035979">
    <property type="entry name" value="RBD_domain_sf"/>
</dbReference>
<dbReference type="EMBL" id="BK003592">
    <property type="protein sequence ID" value="DAA03791.1"/>
    <property type="molecule type" value="Genomic_DNA"/>
</dbReference>
<accession>Q6IH24</accession>
<protein>
    <submittedName>
        <fullName evidence="1">HDC03539</fullName>
    </submittedName>
</protein>
<gene>
    <name evidence="1" type="ORF">HDC03539</name>
</gene>
<dbReference type="GO" id="GO:0003676">
    <property type="term" value="F:nucleic acid binding"/>
    <property type="evidence" value="ECO:0007669"/>
    <property type="project" value="InterPro"/>
</dbReference>
<dbReference type="Gene3D" id="3.30.70.330">
    <property type="match status" value="1"/>
</dbReference>
<dbReference type="SUPFAM" id="SSF54928">
    <property type="entry name" value="RNA-binding domain, RBD"/>
    <property type="match status" value="1"/>
</dbReference>
<dbReference type="AlphaFoldDB" id="Q6IH24"/>
<organism evidence="1">
    <name type="scientific">Drosophila melanogaster</name>
    <name type="common">Fruit fly</name>
    <dbReference type="NCBI Taxonomy" id="7227"/>
    <lineage>
        <taxon>Eukaryota</taxon>
        <taxon>Metazoa</taxon>
        <taxon>Ecdysozoa</taxon>
        <taxon>Arthropoda</taxon>
        <taxon>Hexapoda</taxon>
        <taxon>Insecta</taxon>
        <taxon>Pterygota</taxon>
        <taxon>Neoptera</taxon>
        <taxon>Endopterygota</taxon>
        <taxon>Diptera</taxon>
        <taxon>Brachycera</taxon>
        <taxon>Muscomorpha</taxon>
        <taxon>Ephydroidea</taxon>
        <taxon>Drosophilidae</taxon>
        <taxon>Drosophila</taxon>
        <taxon>Sophophora</taxon>
    </lineage>
</organism>
<dbReference type="VEuPathDB" id="VectorBase:FBgn0023388"/>
<name>Q6IH24_DROME</name>
<evidence type="ECO:0000313" key="1">
    <source>
        <dbReference type="EMBL" id="DAA03791.1"/>
    </source>
</evidence>
<proteinExistence type="predicted"/>
<reference evidence="1" key="1">
    <citation type="journal article" date="2003" name="Genome Biol.">
        <title>An integrated gene annotation and transcriptional profiling approach towards the full gene content of the Drosophila genome.</title>
        <authorList>
            <person name="Hild M."/>
            <person name="Beckmann B."/>
            <person name="Haas S.A."/>
            <person name="Koch B."/>
            <person name="Solovyev V."/>
            <person name="Busold C."/>
            <person name="Fellenberg K."/>
            <person name="Boutros M."/>
            <person name="Vingron M."/>
            <person name="Sauer F."/>
            <person name="Hoheisel J.D."/>
            <person name="Paro R."/>
        </authorList>
    </citation>
    <scope>NUCLEOTIDE SEQUENCE</scope>
</reference>
<sequence length="138" mass="15795">MKTIDIFTYIQAEVREIKPDPGACSRRSKGIQRLWQQWRGCDIDQAAQHGDASNNKLRGIIQAVHITKRRDGQLMGCAYVRFECNELLAKSMLQENGNQLVGKAVVVDWQPELPKKRFLLKYAQLRAYGMKIANTFSI</sequence>
<dbReference type="OrthoDB" id="207120at2759"/>
<dbReference type="Bgee" id="FBgn0023388">
    <property type="expression patterns" value="Expressed in auditory sensory neuron (Drosophila) in insect head and 270 other cell types or tissues"/>
</dbReference>
<dbReference type="ExpressionAtlas" id="Q6IH24">
    <property type="expression patterns" value="baseline and differential"/>
</dbReference>